<evidence type="ECO:0000313" key="3">
    <source>
        <dbReference type="Proteomes" id="UP000287651"/>
    </source>
</evidence>
<reference evidence="2 3" key="1">
    <citation type="journal article" date="2014" name="Agronomy (Basel)">
        <title>A Draft Genome Sequence for Ensete ventricosum, the Drought-Tolerant Tree Against Hunger.</title>
        <authorList>
            <person name="Harrison J."/>
            <person name="Moore K.A."/>
            <person name="Paszkiewicz K."/>
            <person name="Jones T."/>
            <person name="Grant M."/>
            <person name="Ambacheew D."/>
            <person name="Muzemil S."/>
            <person name="Studholme D.J."/>
        </authorList>
    </citation>
    <scope>NUCLEOTIDE SEQUENCE [LARGE SCALE GENOMIC DNA]</scope>
</reference>
<sequence length="274" mass="29292">MSSSEEHSYTCFARVGCRAPHKYSPDNGPLAQNELDLDLVGHLGTKGSSPSTPFSRVMIEVKYLSSPARSSTLYSSLMVYPRSGASPSSTVPLTLSAGDLAVLPEASVGYSATAFRRRFLKPASALELGRFSTSDTPASLAVGPLTADGAVEPLLAPSLDFILLRLNISAQQKSRLSTSKLPASPKVFQSRLSTSELLASLKSFQSQLSKSELPASPRAFSPDYLQASSQPHPRAFSPDYLQASPQPPQGLSVPTIYKRALSLAQELSVLTIYK</sequence>
<evidence type="ECO:0000256" key="1">
    <source>
        <dbReference type="SAM" id="MobiDB-lite"/>
    </source>
</evidence>
<evidence type="ECO:0000313" key="2">
    <source>
        <dbReference type="EMBL" id="RRT66605.1"/>
    </source>
</evidence>
<protein>
    <submittedName>
        <fullName evidence="2">Uncharacterized protein</fullName>
    </submittedName>
</protein>
<dbReference type="Proteomes" id="UP000287651">
    <property type="component" value="Unassembled WGS sequence"/>
</dbReference>
<feature type="region of interest" description="Disordered" evidence="1">
    <location>
        <begin position="220"/>
        <end position="247"/>
    </location>
</feature>
<dbReference type="EMBL" id="AMZH03005364">
    <property type="protein sequence ID" value="RRT66605.1"/>
    <property type="molecule type" value="Genomic_DNA"/>
</dbReference>
<gene>
    <name evidence="2" type="ORF">B296_00009516</name>
</gene>
<name>A0A426ZRT9_ENSVE</name>
<accession>A0A426ZRT9</accession>
<organism evidence="2 3">
    <name type="scientific">Ensete ventricosum</name>
    <name type="common">Abyssinian banana</name>
    <name type="synonym">Musa ensete</name>
    <dbReference type="NCBI Taxonomy" id="4639"/>
    <lineage>
        <taxon>Eukaryota</taxon>
        <taxon>Viridiplantae</taxon>
        <taxon>Streptophyta</taxon>
        <taxon>Embryophyta</taxon>
        <taxon>Tracheophyta</taxon>
        <taxon>Spermatophyta</taxon>
        <taxon>Magnoliopsida</taxon>
        <taxon>Liliopsida</taxon>
        <taxon>Zingiberales</taxon>
        <taxon>Musaceae</taxon>
        <taxon>Ensete</taxon>
    </lineage>
</organism>
<dbReference type="AlphaFoldDB" id="A0A426ZRT9"/>
<comment type="caution">
    <text evidence="2">The sequence shown here is derived from an EMBL/GenBank/DDBJ whole genome shotgun (WGS) entry which is preliminary data.</text>
</comment>
<proteinExistence type="predicted"/>